<gene>
    <name evidence="1" type="ORF">SIL78_03815</name>
</gene>
<comment type="caution">
    <text evidence="1">The sequence shown here is derived from an EMBL/GenBank/DDBJ whole genome shotgun (WGS) entry which is preliminary data.</text>
</comment>
<dbReference type="AlphaFoldDB" id="A0AAJ2RSK2"/>
<organism evidence="1 2">
    <name type="scientific">Vreelandella alkaliphila</name>
    <dbReference type="NCBI Taxonomy" id="272774"/>
    <lineage>
        <taxon>Bacteria</taxon>
        <taxon>Pseudomonadati</taxon>
        <taxon>Pseudomonadota</taxon>
        <taxon>Gammaproteobacteria</taxon>
        <taxon>Oceanospirillales</taxon>
        <taxon>Halomonadaceae</taxon>
        <taxon>Vreelandella</taxon>
    </lineage>
</organism>
<sequence length="310" mass="36293">MSKIIFDEILKNYIFKPDTFWPDDTLFHHRNREKLVKAREMVKEFDNDALQARLKEDLEKRYEEGRKTLYVISCGSSGCHFLGEILSSLGNFDLIKEVYYPPELLRLCREGDLSEKERMMLFDLVSYFPSRGVKKNKSDIVPVNIMHLRPDTPTRFVKEMGGHHIILLMRNPFDIAYSRTFRKDDYRKEVDPRASDIAYLEKQINNVKRFYFLASKSSNAFDDVVRYEDLVNDPLSSVYDLLLVAKEKFPGVWEDRLKLTDARGFVGSGKSINFNNKKERHVNKEACDLLVKELSQLSCEMGYVLPNYLI</sequence>
<dbReference type="GeneID" id="303164598"/>
<protein>
    <recommendedName>
        <fullName evidence="3">Sulfotransferase</fullName>
    </recommendedName>
</protein>
<dbReference type="SUPFAM" id="SSF52540">
    <property type="entry name" value="P-loop containing nucleoside triphosphate hydrolases"/>
    <property type="match status" value="1"/>
</dbReference>
<reference evidence="1" key="1">
    <citation type="submission" date="2023-11" db="EMBL/GenBank/DDBJ databases">
        <title>MicrobeMod: A computational toolkit for identifying prokaryotic methylation and restriction-modification with nanopore sequencing.</title>
        <authorList>
            <person name="Crits-Christoph A."/>
            <person name="Kang S.C."/>
            <person name="Lee H."/>
            <person name="Ostrov N."/>
        </authorList>
    </citation>
    <scope>NUCLEOTIDE SEQUENCE</scope>
    <source>
        <strain evidence="1">ATCC BAA-953</strain>
    </source>
</reference>
<dbReference type="EMBL" id="JAWXXT010000001">
    <property type="protein sequence ID" value="MDX5976686.1"/>
    <property type="molecule type" value="Genomic_DNA"/>
</dbReference>
<evidence type="ECO:0008006" key="3">
    <source>
        <dbReference type="Google" id="ProtNLM"/>
    </source>
</evidence>
<name>A0AAJ2RSK2_9GAMM</name>
<proteinExistence type="predicted"/>
<dbReference type="Proteomes" id="UP001276761">
    <property type="component" value="Unassembled WGS sequence"/>
</dbReference>
<dbReference type="Gene3D" id="3.40.50.300">
    <property type="entry name" value="P-loop containing nucleotide triphosphate hydrolases"/>
    <property type="match status" value="1"/>
</dbReference>
<dbReference type="InterPro" id="IPR027417">
    <property type="entry name" value="P-loop_NTPase"/>
</dbReference>
<accession>A0AAJ2RSK2</accession>
<evidence type="ECO:0000313" key="1">
    <source>
        <dbReference type="EMBL" id="MDX5976686.1"/>
    </source>
</evidence>
<dbReference type="RefSeq" id="WP_198349251.1">
    <property type="nucleotide sequence ID" value="NZ_JABASV010000004.1"/>
</dbReference>
<evidence type="ECO:0000313" key="2">
    <source>
        <dbReference type="Proteomes" id="UP001276761"/>
    </source>
</evidence>